<organism evidence="2">
    <name type="scientific">Anguilla anguilla</name>
    <name type="common">European freshwater eel</name>
    <name type="synonym">Muraena anguilla</name>
    <dbReference type="NCBI Taxonomy" id="7936"/>
    <lineage>
        <taxon>Eukaryota</taxon>
        <taxon>Metazoa</taxon>
        <taxon>Chordata</taxon>
        <taxon>Craniata</taxon>
        <taxon>Vertebrata</taxon>
        <taxon>Euteleostomi</taxon>
        <taxon>Actinopterygii</taxon>
        <taxon>Neopterygii</taxon>
        <taxon>Teleostei</taxon>
        <taxon>Anguilliformes</taxon>
        <taxon>Anguillidae</taxon>
        <taxon>Anguilla</taxon>
    </lineage>
</organism>
<dbReference type="EMBL" id="GBXM01040294">
    <property type="protein sequence ID" value="JAH68283.1"/>
    <property type="molecule type" value="Transcribed_RNA"/>
</dbReference>
<dbReference type="AlphaFoldDB" id="A0A0E9UTM2"/>
<sequence>MHAGMGSSTPRDSALDKWVYVMDGWVDFALVSIFGFILTQ</sequence>
<evidence type="ECO:0000313" key="2">
    <source>
        <dbReference type="EMBL" id="JAH68283.1"/>
    </source>
</evidence>
<protein>
    <submittedName>
        <fullName evidence="2">Uncharacterized protein</fullName>
    </submittedName>
</protein>
<evidence type="ECO:0000256" key="1">
    <source>
        <dbReference type="SAM" id="Phobius"/>
    </source>
</evidence>
<accession>A0A0E9UTM2</accession>
<keyword evidence="1" id="KW-1133">Transmembrane helix</keyword>
<keyword evidence="1" id="KW-0472">Membrane</keyword>
<reference evidence="2" key="1">
    <citation type="submission" date="2014-11" db="EMBL/GenBank/DDBJ databases">
        <authorList>
            <person name="Amaro Gonzalez C."/>
        </authorList>
    </citation>
    <scope>NUCLEOTIDE SEQUENCE</scope>
</reference>
<keyword evidence="1" id="KW-0812">Transmembrane</keyword>
<reference evidence="2" key="2">
    <citation type="journal article" date="2015" name="Fish Shellfish Immunol.">
        <title>Early steps in the European eel (Anguilla anguilla)-Vibrio vulnificus interaction in the gills: Role of the RtxA13 toxin.</title>
        <authorList>
            <person name="Callol A."/>
            <person name="Pajuelo D."/>
            <person name="Ebbesson L."/>
            <person name="Teles M."/>
            <person name="MacKenzie S."/>
            <person name="Amaro C."/>
        </authorList>
    </citation>
    <scope>NUCLEOTIDE SEQUENCE</scope>
</reference>
<proteinExistence type="predicted"/>
<name>A0A0E9UTM2_ANGAN</name>
<feature type="transmembrane region" description="Helical" evidence="1">
    <location>
        <begin position="18"/>
        <end position="38"/>
    </location>
</feature>